<organism evidence="7 8">
    <name type="scientific">Miscanthus lutarioriparius</name>
    <dbReference type="NCBI Taxonomy" id="422564"/>
    <lineage>
        <taxon>Eukaryota</taxon>
        <taxon>Viridiplantae</taxon>
        <taxon>Streptophyta</taxon>
        <taxon>Embryophyta</taxon>
        <taxon>Tracheophyta</taxon>
        <taxon>Spermatophyta</taxon>
        <taxon>Magnoliopsida</taxon>
        <taxon>Liliopsida</taxon>
        <taxon>Poales</taxon>
        <taxon>Poaceae</taxon>
        <taxon>PACMAD clade</taxon>
        <taxon>Panicoideae</taxon>
        <taxon>Andropogonodae</taxon>
        <taxon>Andropogoneae</taxon>
        <taxon>Saccharinae</taxon>
        <taxon>Miscanthus</taxon>
    </lineage>
</organism>
<protein>
    <recommendedName>
        <fullName evidence="6">2Fe-2S ferredoxin-type domain-containing protein</fullName>
    </recommendedName>
</protein>
<dbReference type="SUPFAM" id="SSF54292">
    <property type="entry name" value="2Fe-2S ferredoxin-like"/>
    <property type="match status" value="1"/>
</dbReference>
<dbReference type="GO" id="GO:0046872">
    <property type="term" value="F:metal ion binding"/>
    <property type="evidence" value="ECO:0007669"/>
    <property type="project" value="UniProtKB-KW"/>
</dbReference>
<sequence length="217" mass="23796">MAHFLRWRRLVSPNSSTARRFTAAPQLVAFPVLPAVVERRSRGWLPPLPDGSVSQLPRNLRSSRGILYQGHVNRHSTPVVTPTVLSLRNVLLSTTTSGDQDESSQAKDKISVTFVNEDGSEKTISVPVGMSMLEAAHENDIELEGACEGSLACSTCHVIVMDVNCYNKLEDPADEENDMLDLAFGLTETSRLGCQVIMKPELDGIWLALPVATRNLQ</sequence>
<dbReference type="GO" id="GO:0140647">
    <property type="term" value="P:P450-containing electron transport chain"/>
    <property type="evidence" value="ECO:0007669"/>
    <property type="project" value="InterPro"/>
</dbReference>
<gene>
    <name evidence="7" type="ORF">NCGR_LOCUS64060</name>
</gene>
<proteinExistence type="predicted"/>
<dbReference type="InterPro" id="IPR036010">
    <property type="entry name" value="2Fe-2S_ferredoxin-like_sf"/>
</dbReference>
<feature type="domain" description="2Fe-2S ferredoxin-type" evidence="6">
    <location>
        <begin position="110"/>
        <end position="213"/>
    </location>
</feature>
<dbReference type="PANTHER" id="PTHR23426:SF71">
    <property type="entry name" value="2FE-2S FERREDOXIN-TYPE DOMAIN-CONTAINING PROTEIN"/>
    <property type="match status" value="1"/>
</dbReference>
<dbReference type="InterPro" id="IPR012675">
    <property type="entry name" value="Beta-grasp_dom_sf"/>
</dbReference>
<dbReference type="PRINTS" id="PR00355">
    <property type="entry name" value="ADRENODOXIN"/>
</dbReference>
<name>A0A811SEW2_9POAL</name>
<dbReference type="OrthoDB" id="268593at2759"/>
<evidence type="ECO:0000256" key="4">
    <source>
        <dbReference type="ARBA" id="ARBA00023014"/>
    </source>
</evidence>
<evidence type="ECO:0000313" key="8">
    <source>
        <dbReference type="Proteomes" id="UP000604825"/>
    </source>
</evidence>
<dbReference type="InterPro" id="IPR001055">
    <property type="entry name" value="Adrenodoxin-like"/>
</dbReference>
<dbReference type="GO" id="GO:0005739">
    <property type="term" value="C:mitochondrion"/>
    <property type="evidence" value="ECO:0007669"/>
    <property type="project" value="TreeGrafter"/>
</dbReference>
<dbReference type="Gene3D" id="3.10.20.30">
    <property type="match status" value="1"/>
</dbReference>
<dbReference type="AlphaFoldDB" id="A0A811SEW2"/>
<evidence type="ECO:0000256" key="1">
    <source>
        <dbReference type="ARBA" id="ARBA00022714"/>
    </source>
</evidence>
<accession>A0A811SEW2</accession>
<evidence type="ECO:0000313" key="7">
    <source>
        <dbReference type="EMBL" id="CAD6339962.1"/>
    </source>
</evidence>
<dbReference type="EMBL" id="CAJGYO010000019">
    <property type="protein sequence ID" value="CAD6339962.1"/>
    <property type="molecule type" value="Genomic_DNA"/>
</dbReference>
<dbReference type="PROSITE" id="PS51085">
    <property type="entry name" value="2FE2S_FER_2"/>
    <property type="match status" value="1"/>
</dbReference>
<keyword evidence="2" id="KW-0479">Metal-binding</keyword>
<dbReference type="PROSITE" id="PS00814">
    <property type="entry name" value="ADX"/>
    <property type="match status" value="1"/>
</dbReference>
<dbReference type="Pfam" id="PF00111">
    <property type="entry name" value="Fer2"/>
    <property type="match status" value="1"/>
</dbReference>
<dbReference type="PANTHER" id="PTHR23426">
    <property type="entry name" value="FERREDOXIN/ADRENODOXIN"/>
    <property type="match status" value="1"/>
</dbReference>
<keyword evidence="3" id="KW-0408">Iron</keyword>
<dbReference type="GO" id="GO:0009055">
    <property type="term" value="F:electron transfer activity"/>
    <property type="evidence" value="ECO:0007669"/>
    <property type="project" value="TreeGrafter"/>
</dbReference>
<keyword evidence="8" id="KW-1185">Reference proteome</keyword>
<comment type="caution">
    <text evidence="7">The sequence shown here is derived from an EMBL/GenBank/DDBJ whole genome shotgun (WGS) entry which is preliminary data.</text>
</comment>
<evidence type="ECO:0000256" key="2">
    <source>
        <dbReference type="ARBA" id="ARBA00022723"/>
    </source>
</evidence>
<keyword evidence="1" id="KW-0001">2Fe-2S</keyword>
<dbReference type="InterPro" id="IPR018298">
    <property type="entry name" value="Adrenodoxin_Fe-S_BS"/>
</dbReference>
<dbReference type="Proteomes" id="UP000604825">
    <property type="component" value="Unassembled WGS sequence"/>
</dbReference>
<dbReference type="InterPro" id="IPR001041">
    <property type="entry name" value="2Fe-2S_ferredoxin-type"/>
</dbReference>
<dbReference type="CDD" id="cd00207">
    <property type="entry name" value="fer2"/>
    <property type="match status" value="1"/>
</dbReference>
<evidence type="ECO:0000256" key="5">
    <source>
        <dbReference type="ARBA" id="ARBA00034078"/>
    </source>
</evidence>
<comment type="cofactor">
    <cofactor evidence="5">
        <name>[2Fe-2S] cluster</name>
        <dbReference type="ChEBI" id="CHEBI:190135"/>
    </cofactor>
</comment>
<evidence type="ECO:0000256" key="3">
    <source>
        <dbReference type="ARBA" id="ARBA00023004"/>
    </source>
</evidence>
<keyword evidence="4" id="KW-0411">Iron-sulfur</keyword>
<dbReference type="GO" id="GO:0051537">
    <property type="term" value="F:2 iron, 2 sulfur cluster binding"/>
    <property type="evidence" value="ECO:0007669"/>
    <property type="project" value="UniProtKB-KW"/>
</dbReference>
<evidence type="ECO:0000259" key="6">
    <source>
        <dbReference type="PROSITE" id="PS51085"/>
    </source>
</evidence>
<reference evidence="7" key="1">
    <citation type="submission" date="2020-10" db="EMBL/GenBank/DDBJ databases">
        <authorList>
            <person name="Han B."/>
            <person name="Lu T."/>
            <person name="Zhao Q."/>
            <person name="Huang X."/>
            <person name="Zhao Y."/>
        </authorList>
    </citation>
    <scope>NUCLEOTIDE SEQUENCE</scope>
</reference>